<feature type="region of interest" description="Disordered" evidence="1">
    <location>
        <begin position="30"/>
        <end position="61"/>
    </location>
</feature>
<sequence length="76" mass="8823">MSPKHHPIQDLAKGHLIPIANVEVEETDMVGDDSTYDPREDDDYNIDEGRPLDNFSEENSEWCEKNDFNRYENPGQ</sequence>
<accession>A0A9N9I7H0</accession>
<feature type="compositionally biased region" description="Acidic residues" evidence="1">
    <location>
        <begin position="30"/>
        <end position="46"/>
    </location>
</feature>
<name>A0A9N9I7H0_9GLOM</name>
<reference evidence="2" key="1">
    <citation type="submission" date="2021-06" db="EMBL/GenBank/DDBJ databases">
        <authorList>
            <person name="Kallberg Y."/>
            <person name="Tangrot J."/>
            <person name="Rosling A."/>
        </authorList>
    </citation>
    <scope>NUCLEOTIDE SEQUENCE</scope>
    <source>
        <strain evidence="2">FL966</strain>
    </source>
</reference>
<dbReference type="OrthoDB" id="2439441at2759"/>
<evidence type="ECO:0000313" key="3">
    <source>
        <dbReference type="Proteomes" id="UP000789759"/>
    </source>
</evidence>
<keyword evidence="3" id="KW-1185">Reference proteome</keyword>
<gene>
    <name evidence="2" type="ORF">CPELLU_LOCUS13056</name>
</gene>
<protein>
    <submittedName>
        <fullName evidence="2">7872_t:CDS:1</fullName>
    </submittedName>
</protein>
<proteinExistence type="predicted"/>
<dbReference type="EMBL" id="CAJVQA010013382">
    <property type="protein sequence ID" value="CAG8723862.1"/>
    <property type="molecule type" value="Genomic_DNA"/>
</dbReference>
<evidence type="ECO:0000256" key="1">
    <source>
        <dbReference type="SAM" id="MobiDB-lite"/>
    </source>
</evidence>
<evidence type="ECO:0000313" key="2">
    <source>
        <dbReference type="EMBL" id="CAG8723862.1"/>
    </source>
</evidence>
<organism evidence="2 3">
    <name type="scientific">Cetraspora pellucida</name>
    <dbReference type="NCBI Taxonomy" id="1433469"/>
    <lineage>
        <taxon>Eukaryota</taxon>
        <taxon>Fungi</taxon>
        <taxon>Fungi incertae sedis</taxon>
        <taxon>Mucoromycota</taxon>
        <taxon>Glomeromycotina</taxon>
        <taxon>Glomeromycetes</taxon>
        <taxon>Diversisporales</taxon>
        <taxon>Gigasporaceae</taxon>
        <taxon>Cetraspora</taxon>
    </lineage>
</organism>
<dbReference type="AlphaFoldDB" id="A0A9N9I7H0"/>
<comment type="caution">
    <text evidence="2">The sequence shown here is derived from an EMBL/GenBank/DDBJ whole genome shotgun (WGS) entry which is preliminary data.</text>
</comment>
<dbReference type="Proteomes" id="UP000789759">
    <property type="component" value="Unassembled WGS sequence"/>
</dbReference>